<evidence type="ECO:0000256" key="3">
    <source>
        <dbReference type="ARBA" id="ARBA00022723"/>
    </source>
</evidence>
<proteinExistence type="inferred from homology"/>
<dbReference type="FunFam" id="3.30.70.120:FF:000006">
    <property type="entry name" value="GTP cyclohydrolase 1 type 2 homolog"/>
    <property type="match status" value="1"/>
</dbReference>
<dbReference type="InterPro" id="IPR036069">
    <property type="entry name" value="DUF34/NIF3_sf"/>
</dbReference>
<comment type="caution">
    <text evidence="6">The sequence shown here is derived from an EMBL/GenBank/DDBJ whole genome shotgun (WGS) entry which is preliminary data.</text>
</comment>
<evidence type="ECO:0000256" key="5">
    <source>
        <dbReference type="PIRSR" id="PIRSR602678-1"/>
    </source>
</evidence>
<dbReference type="AlphaFoldDB" id="A0A6I2MCM2"/>
<dbReference type="GO" id="GO:0046872">
    <property type="term" value="F:metal ion binding"/>
    <property type="evidence" value="ECO:0007669"/>
    <property type="project" value="UniProtKB-UniRule"/>
</dbReference>
<dbReference type="SUPFAM" id="SSF102705">
    <property type="entry name" value="NIF3 (NGG1p interacting factor 3)-like"/>
    <property type="match status" value="1"/>
</dbReference>
<dbReference type="NCBIfam" id="TIGR00486">
    <property type="entry name" value="YbgI_SA1388"/>
    <property type="match status" value="1"/>
</dbReference>
<comment type="similarity">
    <text evidence="1 4">Belongs to the GTP cyclohydrolase I type 2/NIF3 family.</text>
</comment>
<evidence type="ECO:0000256" key="4">
    <source>
        <dbReference type="PIRNR" id="PIRNR037489"/>
    </source>
</evidence>
<organism evidence="6 7">
    <name type="scientific">Metabacillus idriensis</name>
    <dbReference type="NCBI Taxonomy" id="324768"/>
    <lineage>
        <taxon>Bacteria</taxon>
        <taxon>Bacillati</taxon>
        <taxon>Bacillota</taxon>
        <taxon>Bacilli</taxon>
        <taxon>Bacillales</taxon>
        <taxon>Bacillaceae</taxon>
        <taxon>Metabacillus</taxon>
    </lineage>
</organism>
<feature type="binding site" evidence="5">
    <location>
        <position position="69"/>
    </location>
    <ligand>
        <name>a divalent metal cation</name>
        <dbReference type="ChEBI" id="CHEBI:60240"/>
        <label>1</label>
    </ligand>
</feature>
<accession>A0A6I2MCM2</accession>
<dbReference type="EMBL" id="WKKF01000007">
    <property type="protein sequence ID" value="MRX55978.1"/>
    <property type="molecule type" value="Genomic_DNA"/>
</dbReference>
<keyword evidence="7" id="KW-1185">Reference proteome</keyword>
<dbReference type="Gene3D" id="3.30.70.120">
    <property type="match status" value="1"/>
</dbReference>
<dbReference type="PANTHER" id="PTHR13799">
    <property type="entry name" value="NGG1 INTERACTING FACTOR 3"/>
    <property type="match status" value="1"/>
</dbReference>
<evidence type="ECO:0000256" key="2">
    <source>
        <dbReference type="ARBA" id="ARBA00022112"/>
    </source>
</evidence>
<feature type="binding site" evidence="5">
    <location>
        <position position="336"/>
    </location>
    <ligand>
        <name>a divalent metal cation</name>
        <dbReference type="ChEBI" id="CHEBI:60240"/>
        <label>1</label>
    </ligand>
</feature>
<dbReference type="RefSeq" id="WP_070875450.1">
    <property type="nucleotide sequence ID" value="NZ_CAJFZX010000001.1"/>
</dbReference>
<feature type="binding site" evidence="5">
    <location>
        <position position="107"/>
    </location>
    <ligand>
        <name>a divalent metal cation</name>
        <dbReference type="ChEBI" id="CHEBI:60240"/>
        <label>1</label>
    </ligand>
</feature>
<dbReference type="PIRSF" id="PIRSF037489">
    <property type="entry name" value="UCP037489_NIF3_YqfO"/>
    <property type="match status" value="1"/>
</dbReference>
<dbReference type="PANTHER" id="PTHR13799:SF14">
    <property type="entry name" value="GTP CYCLOHYDROLASE 1 TYPE 2 HOMOLOG"/>
    <property type="match status" value="1"/>
</dbReference>
<dbReference type="FunFam" id="3.40.1390.30:FF:000001">
    <property type="entry name" value="GTP cyclohydrolase 1 type 2"/>
    <property type="match status" value="1"/>
</dbReference>
<dbReference type="GO" id="GO:0005737">
    <property type="term" value="C:cytoplasm"/>
    <property type="evidence" value="ECO:0007669"/>
    <property type="project" value="TreeGrafter"/>
</dbReference>
<evidence type="ECO:0000256" key="1">
    <source>
        <dbReference type="ARBA" id="ARBA00006964"/>
    </source>
</evidence>
<keyword evidence="3 4" id="KW-0479">Metal-binding</keyword>
<reference evidence="6 7" key="1">
    <citation type="submission" date="2019-11" db="EMBL/GenBank/DDBJ databases">
        <title>Bacillus idriensis genome.</title>
        <authorList>
            <person name="Konopka E.N."/>
            <person name="Newman J.D."/>
        </authorList>
    </citation>
    <scope>NUCLEOTIDE SEQUENCE [LARGE SCALE GENOMIC DNA]</scope>
    <source>
        <strain evidence="6 7">DSM 19097</strain>
    </source>
</reference>
<dbReference type="Pfam" id="PF01784">
    <property type="entry name" value="DUF34_NIF3"/>
    <property type="match status" value="1"/>
</dbReference>
<feature type="binding site" evidence="5">
    <location>
        <position position="68"/>
    </location>
    <ligand>
        <name>a divalent metal cation</name>
        <dbReference type="ChEBI" id="CHEBI:60240"/>
        <label>1</label>
    </ligand>
</feature>
<dbReference type="Proteomes" id="UP000441585">
    <property type="component" value="Unassembled WGS sequence"/>
</dbReference>
<dbReference type="InterPro" id="IPR017221">
    <property type="entry name" value="DUF34/NIF3_bac"/>
</dbReference>
<dbReference type="InterPro" id="IPR002678">
    <property type="entry name" value="DUF34/NIF3"/>
</dbReference>
<dbReference type="InterPro" id="IPR015867">
    <property type="entry name" value="N-reg_PII/ATP_PRibTrfase_C"/>
</dbReference>
<feature type="binding site" evidence="5">
    <location>
        <position position="333"/>
    </location>
    <ligand>
        <name>a divalent metal cation</name>
        <dbReference type="ChEBI" id="CHEBI:60240"/>
        <label>1</label>
    </ligand>
</feature>
<protein>
    <recommendedName>
        <fullName evidence="2 4">GTP cyclohydrolase 1 type 2 homolog</fullName>
    </recommendedName>
</protein>
<dbReference type="Gene3D" id="3.40.1390.30">
    <property type="entry name" value="NIF3 (NGG1p interacting factor 3)-like"/>
    <property type="match status" value="1"/>
</dbReference>
<name>A0A6I2MCM2_9BACI</name>
<evidence type="ECO:0000313" key="7">
    <source>
        <dbReference type="Proteomes" id="UP000441585"/>
    </source>
</evidence>
<sequence length="373" mass="40960">MSKIPNGFEIIQLFESFSKKEYAMEGDKIGLQIGTLNKPIHGVLIALDVLGEVVDEAIEKNANLIIAHHPPIFRPLKNLATDQPGGALLEKCIKHDIAVYAAHTNLDVAAGGVNDLLAEALQLTDTEVLVDTYQEEMKKLAVYVPKDHADDLRAVLGQSGAGHIGMYSHCTFSSNGTGSFLPLDGTDPYIGQSGKIEFVEEERIETIIPASKQRKIVSAMLKAHPYEEPAFDLFPVEGQNKPLGLGRLGLLENDMTLSEFAEHVKEKLDVPCVRMVGNKDAKIRKVAVLGGDGNKYIHQAKRKGADVYVTGDLYYHVAHDAMMMGLNVIDPGHNVEKVMKKGVTDLLLSMCEEKKFEVSIFPSEIHTDPFTFV</sequence>
<gene>
    <name evidence="6" type="ORF">GJU41_18605</name>
</gene>
<evidence type="ECO:0000313" key="6">
    <source>
        <dbReference type="EMBL" id="MRX55978.1"/>
    </source>
</evidence>